<dbReference type="GO" id="GO:0015658">
    <property type="term" value="F:branched-chain amino acid transmembrane transporter activity"/>
    <property type="evidence" value="ECO:0007669"/>
    <property type="project" value="TreeGrafter"/>
</dbReference>
<dbReference type="EMBL" id="CAADRM010000140">
    <property type="protein sequence ID" value="VFU17867.1"/>
    <property type="molecule type" value="Genomic_DNA"/>
</dbReference>
<feature type="domain" description="ABC transporter" evidence="6">
    <location>
        <begin position="2"/>
        <end position="234"/>
    </location>
</feature>
<dbReference type="GO" id="GO:0016887">
    <property type="term" value="F:ATP hydrolysis activity"/>
    <property type="evidence" value="ECO:0007669"/>
    <property type="project" value="InterPro"/>
</dbReference>
<name>A0A485M7A4_9ZZZZ</name>
<evidence type="ECO:0000259" key="6">
    <source>
        <dbReference type="PROSITE" id="PS50893"/>
    </source>
</evidence>
<dbReference type="InterPro" id="IPR003439">
    <property type="entry name" value="ABC_transporter-like_ATP-bd"/>
</dbReference>
<keyword evidence="5" id="KW-0029">Amino-acid transport</keyword>
<comment type="similarity">
    <text evidence="1">Belongs to the ABC transporter superfamily.</text>
</comment>
<reference evidence="7" key="1">
    <citation type="submission" date="2019-03" db="EMBL/GenBank/DDBJ databases">
        <authorList>
            <person name="Hao L."/>
        </authorList>
    </citation>
    <scope>NUCLEOTIDE SEQUENCE</scope>
</reference>
<dbReference type="AlphaFoldDB" id="A0A485M7A4"/>
<keyword evidence="4 7" id="KW-0067">ATP-binding</keyword>
<keyword evidence="2" id="KW-0813">Transport</keyword>
<gene>
    <name evidence="7" type="primary">livF</name>
    <name evidence="7" type="ORF">SCFA_730015</name>
</gene>
<evidence type="ECO:0000256" key="1">
    <source>
        <dbReference type="ARBA" id="ARBA00005417"/>
    </source>
</evidence>
<evidence type="ECO:0000256" key="4">
    <source>
        <dbReference type="ARBA" id="ARBA00022840"/>
    </source>
</evidence>
<sequence>MLEIESINVYYSELHVLKDVSLVVNDHEFVSVIGGNGAGKSTLLNSIGGHIPPKSGTIRFRGKEIQKTPAHSIVEMGLSHISGERSIFTKMSVRDNLLLGGWVQKDKKKIEAKFQEVIAMFPILGERKYQLAGTLSGGEQQMLAIARALMAEPKMLMLDEPSFGLAPKIVDEVFETIQKINETGVSILLVEQDVNRSLSVAHRAYVLENGQVIMQGKGKELLGDDHIKQAYIGM</sequence>
<dbReference type="InterPro" id="IPR017871">
    <property type="entry name" value="ABC_transporter-like_CS"/>
</dbReference>
<dbReference type="PROSITE" id="PS00211">
    <property type="entry name" value="ABC_TRANSPORTER_1"/>
    <property type="match status" value="1"/>
</dbReference>
<dbReference type="SMART" id="SM00382">
    <property type="entry name" value="AAA"/>
    <property type="match status" value="1"/>
</dbReference>
<dbReference type="CDD" id="cd03224">
    <property type="entry name" value="ABC_TM1139_LivF_branched"/>
    <property type="match status" value="1"/>
</dbReference>
<dbReference type="SUPFAM" id="SSF52540">
    <property type="entry name" value="P-loop containing nucleoside triphosphate hydrolases"/>
    <property type="match status" value="1"/>
</dbReference>
<evidence type="ECO:0000256" key="2">
    <source>
        <dbReference type="ARBA" id="ARBA00022448"/>
    </source>
</evidence>
<accession>A0A485M7A4</accession>
<evidence type="ECO:0000256" key="5">
    <source>
        <dbReference type="ARBA" id="ARBA00022970"/>
    </source>
</evidence>
<dbReference type="InterPro" id="IPR052156">
    <property type="entry name" value="BCAA_Transport_ATP-bd_LivF"/>
</dbReference>
<dbReference type="InterPro" id="IPR003593">
    <property type="entry name" value="AAA+_ATPase"/>
</dbReference>
<proteinExistence type="inferred from homology"/>
<dbReference type="InterPro" id="IPR027417">
    <property type="entry name" value="P-loop_NTPase"/>
</dbReference>
<dbReference type="Gene3D" id="3.40.50.300">
    <property type="entry name" value="P-loop containing nucleotide triphosphate hydrolases"/>
    <property type="match status" value="1"/>
</dbReference>
<dbReference type="PROSITE" id="PS50893">
    <property type="entry name" value="ABC_TRANSPORTER_2"/>
    <property type="match status" value="1"/>
</dbReference>
<protein>
    <submittedName>
        <fullName evidence="7">Leucine/isoleucine/valine transporter subunit ATP-binding component of ABC superfamily</fullName>
    </submittedName>
</protein>
<evidence type="ECO:0000256" key="3">
    <source>
        <dbReference type="ARBA" id="ARBA00022741"/>
    </source>
</evidence>
<dbReference type="Pfam" id="PF00005">
    <property type="entry name" value="ABC_tran"/>
    <property type="match status" value="1"/>
</dbReference>
<organism evidence="7">
    <name type="scientific">anaerobic digester metagenome</name>
    <dbReference type="NCBI Taxonomy" id="1263854"/>
    <lineage>
        <taxon>unclassified sequences</taxon>
        <taxon>metagenomes</taxon>
        <taxon>ecological metagenomes</taxon>
    </lineage>
</organism>
<dbReference type="GO" id="GO:0015807">
    <property type="term" value="P:L-amino acid transport"/>
    <property type="evidence" value="ECO:0007669"/>
    <property type="project" value="TreeGrafter"/>
</dbReference>
<evidence type="ECO:0000313" key="7">
    <source>
        <dbReference type="EMBL" id="VFU17867.1"/>
    </source>
</evidence>
<keyword evidence="3" id="KW-0547">Nucleotide-binding</keyword>
<dbReference type="PANTHER" id="PTHR43820:SF4">
    <property type="entry name" value="HIGH-AFFINITY BRANCHED-CHAIN AMINO ACID TRANSPORT ATP-BINDING PROTEIN LIVF"/>
    <property type="match status" value="1"/>
</dbReference>
<dbReference type="PANTHER" id="PTHR43820">
    <property type="entry name" value="HIGH-AFFINITY BRANCHED-CHAIN AMINO ACID TRANSPORT ATP-BINDING PROTEIN LIVF"/>
    <property type="match status" value="1"/>
</dbReference>
<dbReference type="GO" id="GO:0005524">
    <property type="term" value="F:ATP binding"/>
    <property type="evidence" value="ECO:0007669"/>
    <property type="project" value="UniProtKB-KW"/>
</dbReference>